<gene>
    <name evidence="1" type="ORF">Vadar_025948</name>
</gene>
<dbReference type="EMBL" id="CM037160">
    <property type="protein sequence ID" value="KAH7841131.1"/>
    <property type="molecule type" value="Genomic_DNA"/>
</dbReference>
<reference evidence="1 2" key="1">
    <citation type="journal article" date="2021" name="Hortic Res">
        <title>High-quality reference genome and annotation aids understanding of berry development for evergreen blueberry (Vaccinium darrowii).</title>
        <authorList>
            <person name="Yu J."/>
            <person name="Hulse-Kemp A.M."/>
            <person name="Babiker E."/>
            <person name="Staton M."/>
        </authorList>
    </citation>
    <scope>NUCLEOTIDE SEQUENCE [LARGE SCALE GENOMIC DNA]</scope>
    <source>
        <strain evidence="2">cv. NJ 8807/NJ 8810</strain>
        <tissue evidence="1">Young leaf</tissue>
    </source>
</reference>
<evidence type="ECO:0000313" key="1">
    <source>
        <dbReference type="EMBL" id="KAH7841131.1"/>
    </source>
</evidence>
<dbReference type="Proteomes" id="UP000828048">
    <property type="component" value="Chromosome 10"/>
</dbReference>
<evidence type="ECO:0000313" key="2">
    <source>
        <dbReference type="Proteomes" id="UP000828048"/>
    </source>
</evidence>
<proteinExistence type="predicted"/>
<protein>
    <submittedName>
        <fullName evidence="1">Uncharacterized protein</fullName>
    </submittedName>
</protein>
<name>A0ACB7XK28_9ERIC</name>
<sequence>MLSEVPSKALYWYNFCAAMDSNTSGYLFNHTSLHTVYYQAKEDDSMIDLGLSLRALQPETYHPSGQDDYGDLLDWHELNPKQKIAKMGYPAKMVTSFDEESEGVQSKERWAYIKVNMEGVIVGRKICLLEHMDYSTLASQLEDMFGRQSLSGLRLFQAGSEFSLFYKDMDENWTSVGDCPWKEFVDRVKRLMIVRKNEAILVPSSSAFD</sequence>
<comment type="caution">
    <text evidence="1">The sequence shown here is derived from an EMBL/GenBank/DDBJ whole genome shotgun (WGS) entry which is preliminary data.</text>
</comment>
<keyword evidence="2" id="KW-1185">Reference proteome</keyword>
<organism evidence="1 2">
    <name type="scientific">Vaccinium darrowii</name>
    <dbReference type="NCBI Taxonomy" id="229202"/>
    <lineage>
        <taxon>Eukaryota</taxon>
        <taxon>Viridiplantae</taxon>
        <taxon>Streptophyta</taxon>
        <taxon>Embryophyta</taxon>
        <taxon>Tracheophyta</taxon>
        <taxon>Spermatophyta</taxon>
        <taxon>Magnoliopsida</taxon>
        <taxon>eudicotyledons</taxon>
        <taxon>Gunneridae</taxon>
        <taxon>Pentapetalae</taxon>
        <taxon>asterids</taxon>
        <taxon>Ericales</taxon>
        <taxon>Ericaceae</taxon>
        <taxon>Vaccinioideae</taxon>
        <taxon>Vaccinieae</taxon>
        <taxon>Vaccinium</taxon>
    </lineage>
</organism>
<accession>A0ACB7XK28</accession>